<evidence type="ECO:0000313" key="11">
    <source>
        <dbReference type="Proteomes" id="UP000064967"/>
    </source>
</evidence>
<evidence type="ECO:0000313" key="10">
    <source>
        <dbReference type="EMBL" id="AKU98944.1"/>
    </source>
</evidence>
<comment type="cofactor">
    <cofactor evidence="6">
        <name>[2Fe-2S] cluster</name>
        <dbReference type="ChEBI" id="CHEBI:190135"/>
    </cofactor>
</comment>
<dbReference type="InterPro" id="IPR036922">
    <property type="entry name" value="Rieske_2Fe-2S_sf"/>
</dbReference>
<name>A0A0K1Q0K6_9BACT</name>
<dbReference type="RefSeq" id="WP_146650091.1">
    <property type="nucleotide sequence ID" value="NZ_CP012333.1"/>
</dbReference>
<evidence type="ECO:0000256" key="8">
    <source>
        <dbReference type="SAM" id="Phobius"/>
    </source>
</evidence>
<keyword evidence="11" id="KW-1185">Reference proteome</keyword>
<dbReference type="PROSITE" id="PS51296">
    <property type="entry name" value="RIESKE"/>
    <property type="match status" value="1"/>
</dbReference>
<dbReference type="GO" id="GO:0016020">
    <property type="term" value="C:membrane"/>
    <property type="evidence" value="ECO:0007669"/>
    <property type="project" value="InterPro"/>
</dbReference>
<gene>
    <name evidence="10" type="ORF">AKJ09_05608</name>
</gene>
<reference evidence="10 11" key="1">
    <citation type="submission" date="2015-08" db="EMBL/GenBank/DDBJ databases">
        <authorList>
            <person name="Babu N.S."/>
            <person name="Beckwith C.J."/>
            <person name="Beseler K.G."/>
            <person name="Brison A."/>
            <person name="Carone J.V."/>
            <person name="Caskin T.P."/>
            <person name="Diamond M."/>
            <person name="Durham M.E."/>
            <person name="Foxe J.M."/>
            <person name="Go M."/>
            <person name="Henderson B.A."/>
            <person name="Jones I.B."/>
            <person name="McGettigan J.A."/>
            <person name="Micheletti S.J."/>
            <person name="Nasrallah M.E."/>
            <person name="Ortiz D."/>
            <person name="Piller C.R."/>
            <person name="Privatt S.R."/>
            <person name="Schneider S.L."/>
            <person name="Sharp S."/>
            <person name="Smith T.C."/>
            <person name="Stanton J.D."/>
            <person name="Ullery H.E."/>
            <person name="Wilson R.J."/>
            <person name="Serrano M.G."/>
            <person name="Buck G."/>
            <person name="Lee V."/>
            <person name="Wang Y."/>
            <person name="Carvalho R."/>
            <person name="Voegtly L."/>
            <person name="Shi R."/>
            <person name="Duckworth R."/>
            <person name="Johnson A."/>
            <person name="Loviza R."/>
            <person name="Walstead R."/>
            <person name="Shah Z."/>
            <person name="Kiflezghi M."/>
            <person name="Wade K."/>
            <person name="Ball S.L."/>
            <person name="Bradley K.W."/>
            <person name="Asai D.J."/>
            <person name="Bowman C.A."/>
            <person name="Russell D.A."/>
            <person name="Pope W.H."/>
            <person name="Jacobs-Sera D."/>
            <person name="Hendrix R.W."/>
            <person name="Hatfull G.F."/>
        </authorList>
    </citation>
    <scope>NUCLEOTIDE SEQUENCE [LARGE SCALE GENOMIC DNA]</scope>
    <source>
        <strain evidence="10 11">DSM 27648</strain>
    </source>
</reference>
<dbReference type="STRING" id="1391654.AKJ09_05608"/>
<keyword evidence="2" id="KW-0479">Metal-binding</keyword>
<evidence type="ECO:0000256" key="7">
    <source>
        <dbReference type="SAM" id="MobiDB-lite"/>
    </source>
</evidence>
<evidence type="ECO:0000256" key="2">
    <source>
        <dbReference type="ARBA" id="ARBA00022723"/>
    </source>
</evidence>
<dbReference type="InterPro" id="IPR014349">
    <property type="entry name" value="Rieske_Fe-S_prot"/>
</dbReference>
<organism evidence="10 11">
    <name type="scientific">Labilithrix luteola</name>
    <dbReference type="NCBI Taxonomy" id="1391654"/>
    <lineage>
        <taxon>Bacteria</taxon>
        <taxon>Pseudomonadati</taxon>
        <taxon>Myxococcota</taxon>
        <taxon>Polyangia</taxon>
        <taxon>Polyangiales</taxon>
        <taxon>Labilitrichaceae</taxon>
        <taxon>Labilithrix</taxon>
    </lineage>
</organism>
<dbReference type="SUPFAM" id="SSF50022">
    <property type="entry name" value="ISP domain"/>
    <property type="match status" value="1"/>
</dbReference>
<keyword evidence="8" id="KW-1133">Transmembrane helix</keyword>
<feature type="region of interest" description="Disordered" evidence="7">
    <location>
        <begin position="1"/>
        <end position="21"/>
    </location>
</feature>
<evidence type="ECO:0000256" key="1">
    <source>
        <dbReference type="ARBA" id="ARBA00022714"/>
    </source>
</evidence>
<keyword evidence="5" id="KW-1015">Disulfide bond</keyword>
<evidence type="ECO:0000256" key="5">
    <source>
        <dbReference type="ARBA" id="ARBA00023157"/>
    </source>
</evidence>
<dbReference type="InterPro" id="IPR017941">
    <property type="entry name" value="Rieske_2Fe-2S"/>
</dbReference>
<evidence type="ECO:0000256" key="6">
    <source>
        <dbReference type="ARBA" id="ARBA00034078"/>
    </source>
</evidence>
<dbReference type="InterPro" id="IPR005805">
    <property type="entry name" value="Rieske_Fe-S_prot_C"/>
</dbReference>
<keyword evidence="1" id="KW-0001">2Fe-2S</keyword>
<keyword evidence="3" id="KW-0408">Iron</keyword>
<evidence type="ECO:0000256" key="4">
    <source>
        <dbReference type="ARBA" id="ARBA00023014"/>
    </source>
</evidence>
<dbReference type="PRINTS" id="PR00162">
    <property type="entry name" value="RIESKE"/>
</dbReference>
<dbReference type="OrthoDB" id="9767869at2"/>
<dbReference type="PANTHER" id="PTHR10134">
    <property type="entry name" value="CYTOCHROME B-C1 COMPLEX SUBUNIT RIESKE, MITOCHONDRIAL"/>
    <property type="match status" value="1"/>
</dbReference>
<feature type="domain" description="Rieske" evidence="9">
    <location>
        <begin position="64"/>
        <end position="172"/>
    </location>
</feature>
<dbReference type="Pfam" id="PF00355">
    <property type="entry name" value="Rieske"/>
    <property type="match status" value="1"/>
</dbReference>
<sequence>MTTPKPPAETGSTREAAPEGTATRRTIGLAVIGGACVFAATAAVPALVFVAAPLAKKGGESRWVRTVRLEQLAEGEPKRVAVIDDRTDAWTRERGVDLGSVWLVRQGANVLALSAVCPHLGCSVNTAPVIKDGFACPCHTSAFDLEGRRTSGPSPRNMDTLATRIDDGVVVVDFQRFRIGVPEKVRL</sequence>
<feature type="transmembrane region" description="Helical" evidence="8">
    <location>
        <begin position="27"/>
        <end position="55"/>
    </location>
</feature>
<keyword evidence="4" id="KW-0411">Iron-sulfur</keyword>
<keyword evidence="8" id="KW-0472">Membrane</keyword>
<dbReference type="CDD" id="cd03467">
    <property type="entry name" value="Rieske"/>
    <property type="match status" value="1"/>
</dbReference>
<proteinExistence type="predicted"/>
<protein>
    <submittedName>
        <fullName evidence="10">Menaquinone-cytochrome C reductase iron-sulfur subunit</fullName>
    </submittedName>
</protein>
<dbReference type="GO" id="GO:0051537">
    <property type="term" value="F:2 iron, 2 sulfur cluster binding"/>
    <property type="evidence" value="ECO:0007669"/>
    <property type="project" value="UniProtKB-KW"/>
</dbReference>
<dbReference type="Proteomes" id="UP000064967">
    <property type="component" value="Chromosome"/>
</dbReference>
<accession>A0A0K1Q0K6</accession>
<evidence type="ECO:0000256" key="3">
    <source>
        <dbReference type="ARBA" id="ARBA00023004"/>
    </source>
</evidence>
<dbReference type="Gene3D" id="2.102.10.10">
    <property type="entry name" value="Rieske [2Fe-2S] iron-sulphur domain"/>
    <property type="match status" value="1"/>
</dbReference>
<dbReference type="KEGG" id="llu:AKJ09_05608"/>
<dbReference type="EMBL" id="CP012333">
    <property type="protein sequence ID" value="AKU98944.1"/>
    <property type="molecule type" value="Genomic_DNA"/>
</dbReference>
<evidence type="ECO:0000259" key="9">
    <source>
        <dbReference type="PROSITE" id="PS51296"/>
    </source>
</evidence>
<dbReference type="GO" id="GO:0046872">
    <property type="term" value="F:metal ion binding"/>
    <property type="evidence" value="ECO:0007669"/>
    <property type="project" value="UniProtKB-KW"/>
</dbReference>
<dbReference type="AlphaFoldDB" id="A0A0K1Q0K6"/>
<keyword evidence="8" id="KW-0812">Transmembrane</keyword>